<reference evidence="2" key="1">
    <citation type="submission" date="2020-04" db="EMBL/GenBank/DDBJ databases">
        <authorList>
            <person name="Zhang T."/>
        </authorList>
    </citation>
    <scope>NUCLEOTIDE SEQUENCE</scope>
    <source>
        <strain evidence="2">HKST-UBA01</strain>
    </source>
</reference>
<reference evidence="2" key="2">
    <citation type="journal article" date="2021" name="Microbiome">
        <title>Successional dynamics and alternative stable states in a saline activated sludge microbial community over 9 years.</title>
        <authorList>
            <person name="Wang Y."/>
            <person name="Ye J."/>
            <person name="Ju F."/>
            <person name="Liu L."/>
            <person name="Boyd J.A."/>
            <person name="Deng Y."/>
            <person name="Parks D.H."/>
            <person name="Jiang X."/>
            <person name="Yin X."/>
            <person name="Woodcroft B.J."/>
            <person name="Tyson G.W."/>
            <person name="Hugenholtz P."/>
            <person name="Polz M.F."/>
            <person name="Zhang T."/>
        </authorList>
    </citation>
    <scope>NUCLEOTIDE SEQUENCE</scope>
    <source>
        <strain evidence="2">HKST-UBA01</strain>
    </source>
</reference>
<evidence type="ECO:0000313" key="3">
    <source>
        <dbReference type="Proteomes" id="UP000697710"/>
    </source>
</evidence>
<name>A0A956RQM6_UNCEI</name>
<comment type="caution">
    <text evidence="2">The sequence shown here is derived from an EMBL/GenBank/DDBJ whole genome shotgun (WGS) entry which is preliminary data.</text>
</comment>
<evidence type="ECO:0000256" key="1">
    <source>
        <dbReference type="SAM" id="SignalP"/>
    </source>
</evidence>
<feature type="chain" id="PRO_5036969923" description="Copper chaperone" evidence="1">
    <location>
        <begin position="23"/>
        <end position="155"/>
    </location>
</feature>
<evidence type="ECO:0008006" key="4">
    <source>
        <dbReference type="Google" id="ProtNLM"/>
    </source>
</evidence>
<dbReference type="Proteomes" id="UP000697710">
    <property type="component" value="Unassembled WGS sequence"/>
</dbReference>
<protein>
    <recommendedName>
        <fullName evidence="4">Copper chaperone</fullName>
    </recommendedName>
</protein>
<dbReference type="EMBL" id="JAGQHR010000592">
    <property type="protein sequence ID" value="MCA9729160.1"/>
    <property type="molecule type" value="Genomic_DNA"/>
</dbReference>
<dbReference type="AlphaFoldDB" id="A0A956RQM6"/>
<organism evidence="2 3">
    <name type="scientific">Eiseniibacteriota bacterium</name>
    <dbReference type="NCBI Taxonomy" id="2212470"/>
    <lineage>
        <taxon>Bacteria</taxon>
        <taxon>Candidatus Eiseniibacteriota</taxon>
    </lineage>
</organism>
<proteinExistence type="predicted"/>
<sequence length="155" mass="16511">MRMMLSLGALVLALVTGGSALASDGPWFDMTCDMCKNFTAQPGLMESMQHESHAISDGCVMVTIVDDAHAAAYQKAMEACQVTGNKMMGGEQMHLCGMCTAMGQALMSGAKMDMVDTAAGHLMILTSADPAVIEQLQMIAKRNNEEAEKMMHSEG</sequence>
<evidence type="ECO:0000313" key="2">
    <source>
        <dbReference type="EMBL" id="MCA9729160.1"/>
    </source>
</evidence>
<accession>A0A956RQM6</accession>
<keyword evidence="1" id="KW-0732">Signal</keyword>
<feature type="signal peptide" evidence="1">
    <location>
        <begin position="1"/>
        <end position="22"/>
    </location>
</feature>
<gene>
    <name evidence="2" type="ORF">KC729_15835</name>
</gene>